<reference evidence="1" key="1">
    <citation type="submission" date="2021-01" db="EMBL/GenBank/DDBJ databases">
        <title>Modified the classification status of verrucomicrobia.</title>
        <authorList>
            <person name="Feng X."/>
        </authorList>
    </citation>
    <scope>NUCLEOTIDE SEQUENCE</scope>
    <source>
        <strain evidence="1">KCTC 12986</strain>
    </source>
</reference>
<gene>
    <name evidence="1" type="ORF">JIN78_08730</name>
</gene>
<dbReference type="AlphaFoldDB" id="A0A934RSC9"/>
<evidence type="ECO:0000313" key="1">
    <source>
        <dbReference type="EMBL" id="MBK1834144.1"/>
    </source>
</evidence>
<dbReference type="Proteomes" id="UP000604083">
    <property type="component" value="Unassembled WGS sequence"/>
</dbReference>
<dbReference type="RefSeq" id="WP_200391578.1">
    <property type="nucleotide sequence ID" value="NZ_JAENIO010000018.1"/>
</dbReference>
<evidence type="ECO:0000313" key="2">
    <source>
        <dbReference type="Proteomes" id="UP000604083"/>
    </source>
</evidence>
<dbReference type="Pfam" id="PF10029">
    <property type="entry name" value="DUF2271"/>
    <property type="match status" value="1"/>
</dbReference>
<comment type="caution">
    <text evidence="1">The sequence shown here is derived from an EMBL/GenBank/DDBJ whole genome shotgun (WGS) entry which is preliminary data.</text>
</comment>
<name>A0A934RSC9_9BACT</name>
<sequence>MKKTFLLSLSGMAVSLAGDYELVIEIPSLDVSEYHRPYVAAWIEDDGRDHVMDVALWYDVAMKNGSGEKWLKDIRKWWRVSGRALEFPVEGFSGPTQPPGTHSVALKDYLAKLPAAPDKVYKLYVEASREVGGREMLAIPFSWDGETLTVQSDEPVVGKNELGPISLQPSQS</sequence>
<dbReference type="PIRSF" id="PIRSF014995">
    <property type="entry name" value="UCP014995"/>
    <property type="match status" value="1"/>
</dbReference>
<accession>A0A934RSC9</accession>
<dbReference type="InterPro" id="IPR014469">
    <property type="entry name" value="DUF2271"/>
</dbReference>
<organism evidence="1 2">
    <name type="scientific">Roseibacillus ishigakijimensis</name>
    <dbReference type="NCBI Taxonomy" id="454146"/>
    <lineage>
        <taxon>Bacteria</taxon>
        <taxon>Pseudomonadati</taxon>
        <taxon>Verrucomicrobiota</taxon>
        <taxon>Verrucomicrobiia</taxon>
        <taxon>Verrucomicrobiales</taxon>
        <taxon>Verrucomicrobiaceae</taxon>
        <taxon>Roseibacillus</taxon>
    </lineage>
</organism>
<proteinExistence type="predicted"/>
<dbReference type="EMBL" id="JAENIO010000018">
    <property type="protein sequence ID" value="MBK1834144.1"/>
    <property type="molecule type" value="Genomic_DNA"/>
</dbReference>
<protein>
    <submittedName>
        <fullName evidence="1">DUF2271 domain-containing protein</fullName>
    </submittedName>
</protein>
<keyword evidence="2" id="KW-1185">Reference proteome</keyword>